<dbReference type="EMBL" id="JAMQAW010000029">
    <property type="protein sequence ID" value="MCM2391250.1"/>
    <property type="molecule type" value="Genomic_DNA"/>
</dbReference>
<gene>
    <name evidence="3" type="ORF">NBG84_23655</name>
</gene>
<feature type="compositionally biased region" description="Low complexity" evidence="1">
    <location>
        <begin position="71"/>
        <end position="100"/>
    </location>
</feature>
<sequence length="317" mass="31205">MQDLNPADGALDHLRRAVPARRARKRQAMVGLAAAVVLMGTAIPAFVHVAGSESGDSALPINAGHGEQAHGGTESSSGESQGKETTTGPTVGSSGTPEGSASTSPSRSAKPGTDISGGVSGSPEKTSSDVPSGASVCAADQLRFTAAQAAGADGEGKVYGSFRVANSSSVTCTVGGPGQVNIQALGAADQAKITVADHTAGGPATGLPDPSGETTRLLLKPDQAYEVKFAWVPSESCPTGPTSPTSPSTSQEPSTGAGGGQGTGPDNTETQLSTESVPQEGSISVIHTPDPGAPSADTTIANACSGTLYRTDPLSAG</sequence>
<dbReference type="Proteomes" id="UP001431429">
    <property type="component" value="Unassembled WGS sequence"/>
</dbReference>
<protein>
    <recommendedName>
        <fullName evidence="5">DUF4232 domain-containing protein</fullName>
    </recommendedName>
</protein>
<feature type="compositionally biased region" description="Low complexity" evidence="1">
    <location>
        <begin position="233"/>
        <end position="255"/>
    </location>
</feature>
<evidence type="ECO:0000256" key="2">
    <source>
        <dbReference type="SAM" id="Phobius"/>
    </source>
</evidence>
<keyword evidence="2" id="KW-0472">Membrane</keyword>
<feature type="region of interest" description="Disordered" evidence="1">
    <location>
        <begin position="57"/>
        <end position="133"/>
    </location>
</feature>
<dbReference type="RefSeq" id="WP_250921572.1">
    <property type="nucleotide sequence ID" value="NZ_JAMQAW010000029.1"/>
</dbReference>
<reference evidence="3" key="1">
    <citation type="submission" date="2022-06" db="EMBL/GenBank/DDBJ databases">
        <title>Genome public.</title>
        <authorList>
            <person name="Sun Q."/>
        </authorList>
    </citation>
    <scope>NUCLEOTIDE SEQUENCE</scope>
    <source>
        <strain evidence="3">CWNU-1</strain>
    </source>
</reference>
<evidence type="ECO:0000313" key="4">
    <source>
        <dbReference type="Proteomes" id="UP001431429"/>
    </source>
</evidence>
<keyword evidence="2" id="KW-1133">Transmembrane helix</keyword>
<evidence type="ECO:0000256" key="1">
    <source>
        <dbReference type="SAM" id="MobiDB-lite"/>
    </source>
</evidence>
<keyword evidence="2" id="KW-0812">Transmembrane</keyword>
<feature type="region of interest" description="Disordered" evidence="1">
    <location>
        <begin position="233"/>
        <end position="299"/>
    </location>
</feature>
<keyword evidence="4" id="KW-1185">Reference proteome</keyword>
<evidence type="ECO:0000313" key="3">
    <source>
        <dbReference type="EMBL" id="MCM2391250.1"/>
    </source>
</evidence>
<evidence type="ECO:0008006" key="5">
    <source>
        <dbReference type="Google" id="ProtNLM"/>
    </source>
</evidence>
<feature type="region of interest" description="Disordered" evidence="1">
    <location>
        <begin position="196"/>
        <end position="215"/>
    </location>
</feature>
<comment type="caution">
    <text evidence="3">The sequence shown here is derived from an EMBL/GenBank/DDBJ whole genome shotgun (WGS) entry which is preliminary data.</text>
</comment>
<name>A0ABT0UT39_9ACTN</name>
<feature type="compositionally biased region" description="Polar residues" evidence="1">
    <location>
        <begin position="265"/>
        <end position="282"/>
    </location>
</feature>
<feature type="transmembrane region" description="Helical" evidence="2">
    <location>
        <begin position="28"/>
        <end position="47"/>
    </location>
</feature>
<proteinExistence type="predicted"/>
<accession>A0ABT0UT39</accession>
<organism evidence="3 4">
    <name type="scientific">Streptomyces albipurpureus</name>
    <dbReference type="NCBI Taxonomy" id="2897419"/>
    <lineage>
        <taxon>Bacteria</taxon>
        <taxon>Bacillati</taxon>
        <taxon>Actinomycetota</taxon>
        <taxon>Actinomycetes</taxon>
        <taxon>Kitasatosporales</taxon>
        <taxon>Streptomycetaceae</taxon>
        <taxon>Streptomyces</taxon>
    </lineage>
</organism>